<organism evidence="1 2">
    <name type="scientific">Zootermopsis nevadensis</name>
    <name type="common">Dampwood termite</name>
    <dbReference type="NCBI Taxonomy" id="136037"/>
    <lineage>
        <taxon>Eukaryota</taxon>
        <taxon>Metazoa</taxon>
        <taxon>Ecdysozoa</taxon>
        <taxon>Arthropoda</taxon>
        <taxon>Hexapoda</taxon>
        <taxon>Insecta</taxon>
        <taxon>Pterygota</taxon>
        <taxon>Neoptera</taxon>
        <taxon>Polyneoptera</taxon>
        <taxon>Dictyoptera</taxon>
        <taxon>Blattodea</taxon>
        <taxon>Blattoidea</taxon>
        <taxon>Termitoidae</taxon>
        <taxon>Termopsidae</taxon>
        <taxon>Zootermopsis</taxon>
    </lineage>
</organism>
<evidence type="ECO:0000313" key="2">
    <source>
        <dbReference type="Proteomes" id="UP000027135"/>
    </source>
</evidence>
<name>A0A067RCC3_ZOONE</name>
<dbReference type="AlphaFoldDB" id="A0A067RCC3"/>
<keyword evidence="1" id="KW-0808">Transferase</keyword>
<keyword evidence="1" id="KW-0548">Nucleotidyltransferase</keyword>
<dbReference type="Proteomes" id="UP000027135">
    <property type="component" value="Unassembled WGS sequence"/>
</dbReference>
<dbReference type="InParanoid" id="A0A067RCC3"/>
<proteinExistence type="predicted"/>
<protein>
    <submittedName>
        <fullName evidence="1">RNA-directed DNA polymerase from mobile element jockey</fullName>
    </submittedName>
</protein>
<gene>
    <name evidence="1" type="ORF">L798_01678</name>
</gene>
<dbReference type="GO" id="GO:0003964">
    <property type="term" value="F:RNA-directed DNA polymerase activity"/>
    <property type="evidence" value="ECO:0007669"/>
    <property type="project" value="UniProtKB-KW"/>
</dbReference>
<reference evidence="1 2" key="1">
    <citation type="journal article" date="2014" name="Nat. Commun.">
        <title>Molecular traces of alternative social organization in a termite genome.</title>
        <authorList>
            <person name="Terrapon N."/>
            <person name="Li C."/>
            <person name="Robertson H.M."/>
            <person name="Ji L."/>
            <person name="Meng X."/>
            <person name="Booth W."/>
            <person name="Chen Z."/>
            <person name="Childers C.P."/>
            <person name="Glastad K.M."/>
            <person name="Gokhale K."/>
            <person name="Gowin J."/>
            <person name="Gronenberg W."/>
            <person name="Hermansen R.A."/>
            <person name="Hu H."/>
            <person name="Hunt B.G."/>
            <person name="Huylmans A.K."/>
            <person name="Khalil S.M."/>
            <person name="Mitchell R.D."/>
            <person name="Munoz-Torres M.C."/>
            <person name="Mustard J.A."/>
            <person name="Pan H."/>
            <person name="Reese J.T."/>
            <person name="Scharf M.E."/>
            <person name="Sun F."/>
            <person name="Vogel H."/>
            <person name="Xiao J."/>
            <person name="Yang W."/>
            <person name="Yang Z."/>
            <person name="Yang Z."/>
            <person name="Zhou J."/>
            <person name="Zhu J."/>
            <person name="Brent C.S."/>
            <person name="Elsik C.G."/>
            <person name="Goodisman M.A."/>
            <person name="Liberles D.A."/>
            <person name="Roe R.M."/>
            <person name="Vargo E.L."/>
            <person name="Vilcinskas A."/>
            <person name="Wang J."/>
            <person name="Bornberg-Bauer E."/>
            <person name="Korb J."/>
            <person name="Zhang G."/>
            <person name="Liebig J."/>
        </authorList>
    </citation>
    <scope>NUCLEOTIDE SEQUENCE [LARGE SCALE GENOMIC DNA]</scope>
    <source>
        <tissue evidence="1">Whole organism</tissue>
    </source>
</reference>
<evidence type="ECO:0000313" key="1">
    <source>
        <dbReference type="EMBL" id="KDR21526.1"/>
    </source>
</evidence>
<keyword evidence="1" id="KW-0695">RNA-directed DNA polymerase</keyword>
<sequence length="276" mass="31166">MAPVASEISGVRQLLLPHTIVPTRRNVTQARETMWKFWRPTLTEFPSTRMHFQRTHVGRTWKEALVFGCVHPVFMAVSPKMSVFRDATASIIRAMTLMMEAARTSETSVNFYQLHGATTIFQSEVVLVFSSAAPSRNFKLLIRPMMDYSCPIWRSATHSRVPNLQVLQSKCLRIAISASWYIINRQSHVDLGIPLFADHIGALAESFDSKLAVAGNLLVRQLGRHLCPPEQDSAYLRIKMRNKHIASAIPVGTFWLWLRKENKVGSILIEGLALAL</sequence>
<accession>A0A067RCC3</accession>
<keyword evidence="2" id="KW-1185">Reference proteome</keyword>
<dbReference type="EMBL" id="KK852549">
    <property type="protein sequence ID" value="KDR21526.1"/>
    <property type="molecule type" value="Genomic_DNA"/>
</dbReference>